<sequence>MGDGSSDSDVPLKKRKMKSELQRDGEEDSEDAMPLKRRRTIAKKPRPAKKLEEESPSEDDSDDSDHEEKPAKKKSRSKPAKPPATKKAAAGKGPSSAARPKAKRKAPKSPSAETKSRSRAGAAGAKASRTGRGARTKKDKEEGEEEEDIPNDARKYFKEGQKHITPPNGEGTRAFYESLYEENPNSLIALRYVIEYGVLTGTKLHESLPKYALLRELGAFRGTGGGVQPDFKDGLNEQQHKAARKALEAKGWAGLKKK</sequence>
<dbReference type="Proteomes" id="UP000007494">
    <property type="component" value="Chromosome XII"/>
</dbReference>
<gene>
    <name evidence="3" type="ORF">BN1204_063690</name>
    <name evidence="2" type="ORF">NCLIV_063690</name>
</gene>
<dbReference type="EMBL" id="LN714487">
    <property type="protein sequence ID" value="CEL70689.1"/>
    <property type="molecule type" value="Genomic_DNA"/>
</dbReference>
<evidence type="ECO:0000256" key="1">
    <source>
        <dbReference type="SAM" id="MobiDB-lite"/>
    </source>
</evidence>
<evidence type="ECO:0000313" key="4">
    <source>
        <dbReference type="Proteomes" id="UP000007494"/>
    </source>
</evidence>
<dbReference type="AlphaFoldDB" id="F0VQE6"/>
<evidence type="ECO:0000313" key="2">
    <source>
        <dbReference type="EMBL" id="CBZ55943.1"/>
    </source>
</evidence>
<reference evidence="2" key="1">
    <citation type="submission" date="2011-02" db="EMBL/GenBank/DDBJ databases">
        <authorList>
            <person name="Aslett M."/>
        </authorList>
    </citation>
    <scope>NUCLEOTIDE SEQUENCE</scope>
    <source>
        <strain evidence="2">Liverpool</strain>
    </source>
</reference>
<dbReference type="InParanoid" id="F0VQE6"/>
<feature type="compositionally biased region" description="Basic residues" evidence="1">
    <location>
        <begin position="35"/>
        <end position="48"/>
    </location>
</feature>
<feature type="compositionally biased region" description="Basic and acidic residues" evidence="1">
    <location>
        <begin position="151"/>
        <end position="162"/>
    </location>
</feature>
<keyword evidence="4" id="KW-1185">Reference proteome</keyword>
<accession>F0VQE6</accession>
<reference evidence="2" key="2">
    <citation type="submission" date="2011-03" db="EMBL/GenBank/DDBJ databases">
        <title>Comparative genomics and transcriptomics of Neospora caninum and Toxoplasma gondii.</title>
        <authorList>
            <person name="Reid A.J."/>
            <person name="Sohal A."/>
            <person name="Harris D."/>
            <person name="Quail M."/>
            <person name="Sanders M."/>
            <person name="Berriman M."/>
            <person name="Wastling J.M."/>
            <person name="Pain A."/>
        </authorList>
    </citation>
    <scope>NUCLEOTIDE SEQUENCE</scope>
    <source>
        <strain evidence="2">Liverpool</strain>
    </source>
</reference>
<dbReference type="GeneID" id="13445166"/>
<feature type="compositionally biased region" description="Acidic residues" evidence="1">
    <location>
        <begin position="54"/>
        <end position="65"/>
    </location>
</feature>
<organism evidence="2 4">
    <name type="scientific">Neospora caninum (strain Liverpool)</name>
    <dbReference type="NCBI Taxonomy" id="572307"/>
    <lineage>
        <taxon>Eukaryota</taxon>
        <taxon>Sar</taxon>
        <taxon>Alveolata</taxon>
        <taxon>Apicomplexa</taxon>
        <taxon>Conoidasida</taxon>
        <taxon>Coccidia</taxon>
        <taxon>Eucoccidiorida</taxon>
        <taxon>Eimeriorina</taxon>
        <taxon>Sarcocystidae</taxon>
        <taxon>Neospora</taxon>
    </lineage>
</organism>
<reference evidence="3" key="4">
    <citation type="journal article" date="2015" name="PLoS ONE">
        <title>Comprehensive Evaluation of Toxoplasma gondii VEG and Neospora caninum LIV Genomes with Tachyzoite Stage Transcriptome and Proteome Defines Novel Transcript Features.</title>
        <authorList>
            <person name="Ramaprasad A."/>
            <person name="Mourier T."/>
            <person name="Naeem R."/>
            <person name="Malas T.B."/>
            <person name="Moussa E."/>
            <person name="Panigrahi A."/>
            <person name="Vermont S.J."/>
            <person name="Otto T.D."/>
            <person name="Wastling J."/>
            <person name="Pain A."/>
        </authorList>
    </citation>
    <scope>NUCLEOTIDE SEQUENCE</scope>
    <source>
        <strain evidence="3">Liverpool</strain>
    </source>
</reference>
<dbReference type="OMA" id="IKFCVEY"/>
<feature type="compositionally biased region" description="Low complexity" evidence="1">
    <location>
        <begin position="83"/>
        <end position="99"/>
    </location>
</feature>
<proteinExistence type="predicted"/>
<dbReference type="EMBL" id="FR823393">
    <property type="protein sequence ID" value="CBZ55943.1"/>
    <property type="molecule type" value="Genomic_DNA"/>
</dbReference>
<reference evidence="4" key="3">
    <citation type="journal article" date="2012" name="PLoS Pathog.">
        <title>Comparative genomics of the apicomplexan parasites Toxoplasma gondii and Neospora caninum: Coccidia differing in host range and transmission strategy.</title>
        <authorList>
            <person name="Reid A.J."/>
            <person name="Vermont S.J."/>
            <person name="Cotton J.A."/>
            <person name="Harris D."/>
            <person name="Hill-Cawthorne G.A."/>
            <person name="Konen-Waisman S."/>
            <person name="Latham S.M."/>
            <person name="Mourier T."/>
            <person name="Norton R."/>
            <person name="Quail M.A."/>
            <person name="Sanders M."/>
            <person name="Shanmugam D."/>
            <person name="Sohal A."/>
            <person name="Wasmuth J.D."/>
            <person name="Brunk B."/>
            <person name="Grigg M.E."/>
            <person name="Howard J.C."/>
            <person name="Parkinson J."/>
            <person name="Roos D.S."/>
            <person name="Trees A.J."/>
            <person name="Berriman M."/>
            <person name="Pain A."/>
            <person name="Wastling J.M."/>
        </authorList>
    </citation>
    <scope>NUCLEOTIDE SEQUENCE [LARGE SCALE GENOMIC DNA]</scope>
    <source>
        <strain evidence="4">Liverpool</strain>
    </source>
</reference>
<feature type="compositionally biased region" description="Low complexity" evidence="1">
    <location>
        <begin position="119"/>
        <end position="131"/>
    </location>
</feature>
<dbReference type="VEuPathDB" id="ToxoDB:NCLIV_063690"/>
<dbReference type="OrthoDB" id="331580at2759"/>
<protein>
    <submittedName>
        <fullName evidence="3">High mobility group protein b1, putative</fullName>
    </submittedName>
</protein>
<feature type="region of interest" description="Disordered" evidence="1">
    <location>
        <begin position="1"/>
        <end position="170"/>
    </location>
</feature>
<evidence type="ECO:0000313" key="3">
    <source>
        <dbReference type="EMBL" id="CEL70689.1"/>
    </source>
</evidence>
<dbReference type="RefSeq" id="XP_003885969.1">
    <property type="nucleotide sequence ID" value="XM_003885920.1"/>
</dbReference>
<dbReference type="eggNOG" id="ENOG502SAY5">
    <property type="taxonomic scope" value="Eukaryota"/>
</dbReference>
<name>F0VQE6_NEOCL</name>